<dbReference type="GO" id="GO:0005886">
    <property type="term" value="C:plasma membrane"/>
    <property type="evidence" value="ECO:0007669"/>
    <property type="project" value="UniProtKB-SubCell"/>
</dbReference>
<feature type="region of interest" description="Disordered" evidence="6">
    <location>
        <begin position="600"/>
        <end position="630"/>
    </location>
</feature>
<comment type="subcellular location">
    <subcellularLocation>
        <location evidence="1">Cell membrane</location>
        <topology evidence="1">Multi-pass membrane protein</topology>
    </subcellularLocation>
</comment>
<evidence type="ECO:0000256" key="6">
    <source>
        <dbReference type="SAM" id="MobiDB-lite"/>
    </source>
</evidence>
<name>A0A7W5DM72_9GAMM</name>
<evidence type="ECO:0000256" key="5">
    <source>
        <dbReference type="ARBA" id="ARBA00023136"/>
    </source>
</evidence>
<organism evidence="8 9">
    <name type="scientific">Halomonas fontilapidosi</name>
    <dbReference type="NCBI Taxonomy" id="616675"/>
    <lineage>
        <taxon>Bacteria</taxon>
        <taxon>Pseudomonadati</taxon>
        <taxon>Pseudomonadota</taxon>
        <taxon>Gammaproteobacteria</taxon>
        <taxon>Oceanospirillales</taxon>
        <taxon>Halomonadaceae</taxon>
        <taxon>Halomonas</taxon>
    </lineage>
</organism>
<keyword evidence="5 7" id="KW-0472">Membrane</keyword>
<proteinExistence type="predicted"/>
<dbReference type="AlphaFoldDB" id="A0A7W5DM72"/>
<dbReference type="PANTHER" id="PTHR40277:SF1">
    <property type="entry name" value="BLL5419 PROTEIN"/>
    <property type="match status" value="1"/>
</dbReference>
<feature type="region of interest" description="Disordered" evidence="6">
    <location>
        <begin position="402"/>
        <end position="428"/>
    </location>
</feature>
<sequence length="630" mass="66631">MILAPSSRLWRPLASLLLLAGLWVWLEPGEVIGAVGPLAPGWIVLALALTLPQMLLSAWRWRLTACRLGLSLDWARALREYYLAMFLNQVLPGGVAGDAARAWRHSRASGRRGSAWRAVIIERASGQLALLLLTLLVVALSPLWQGWLGGALAGLASPGWLMAAALLVVATVPAIRHLLRRPPAALAGLGSDLRHSLLASSIWPRQLLGSLLVVLSYALVFVCAARAIGVTLPLGTLLSLVPPVLLAMLIPLSLAGWGLREGAAALVWGLAGLPPAEGVAVSMAYGLLVLLASLPGALFLPGLARRRAMSTPSMAGPAGSGSAEIQVEEGVVAAAEGSRDGATRLIKGGNGRHGQSRPTGADQQRRHQQVQAVQHVGLQESRHRDAAALDQHALESLRGERLEHDGGGESIGAQRQPQTGDVVGRRGGNDRLLADQMQAGGLRLAQQAQRRRYPSTRVEDHPHRLAPVDVADREQGVVLAGGTGTDHHGVDQRSQPMQVDATLEAVDVVRVPALGGNAAVQALAELRHGQAAAMHGQRRQIVEQRSGLVACRDVRRPAVGRQAKRTVSDHWRRATGHVITGPAEGLPGRCRIQGFELGRGHEVSGSEERRHHAQSASAVQGVQGGLHASG</sequence>
<evidence type="ECO:0000256" key="1">
    <source>
        <dbReference type="ARBA" id="ARBA00004651"/>
    </source>
</evidence>
<keyword evidence="9" id="KW-1185">Reference proteome</keyword>
<dbReference type="PANTHER" id="PTHR40277">
    <property type="entry name" value="BLL5419 PROTEIN"/>
    <property type="match status" value="1"/>
</dbReference>
<evidence type="ECO:0000313" key="8">
    <source>
        <dbReference type="EMBL" id="MBB3185296.1"/>
    </source>
</evidence>
<keyword evidence="4 7" id="KW-1133">Transmembrane helix</keyword>
<gene>
    <name evidence="8" type="ORF">FHR95_002877</name>
</gene>
<feature type="transmembrane region" description="Helical" evidence="7">
    <location>
        <begin position="209"/>
        <end position="228"/>
    </location>
</feature>
<dbReference type="InterPro" id="IPR022791">
    <property type="entry name" value="L-PG_synthase/AglD"/>
</dbReference>
<accession>A0A7W5DM72</accession>
<evidence type="ECO:0000256" key="2">
    <source>
        <dbReference type="ARBA" id="ARBA00022475"/>
    </source>
</evidence>
<feature type="transmembrane region" description="Helical" evidence="7">
    <location>
        <begin position="240"/>
        <end position="259"/>
    </location>
</feature>
<feature type="region of interest" description="Disordered" evidence="6">
    <location>
        <begin position="342"/>
        <end position="367"/>
    </location>
</feature>
<protein>
    <submittedName>
        <fullName evidence="8">Uncharacterized membrane protein YbhN (UPF0104 family)</fullName>
    </submittedName>
</protein>
<keyword evidence="2" id="KW-1003">Cell membrane</keyword>
<feature type="transmembrane region" description="Helical" evidence="7">
    <location>
        <begin position="151"/>
        <end position="172"/>
    </location>
</feature>
<feature type="transmembrane region" description="Helical" evidence="7">
    <location>
        <begin position="279"/>
        <end position="300"/>
    </location>
</feature>
<evidence type="ECO:0000256" key="3">
    <source>
        <dbReference type="ARBA" id="ARBA00022692"/>
    </source>
</evidence>
<evidence type="ECO:0000256" key="4">
    <source>
        <dbReference type="ARBA" id="ARBA00022989"/>
    </source>
</evidence>
<feature type="transmembrane region" description="Helical" evidence="7">
    <location>
        <begin position="43"/>
        <end position="61"/>
    </location>
</feature>
<feature type="transmembrane region" description="Helical" evidence="7">
    <location>
        <begin position="128"/>
        <end position="145"/>
    </location>
</feature>
<evidence type="ECO:0000256" key="7">
    <source>
        <dbReference type="SAM" id="Phobius"/>
    </source>
</evidence>
<dbReference type="Proteomes" id="UP000563050">
    <property type="component" value="Unassembled WGS sequence"/>
</dbReference>
<evidence type="ECO:0000313" key="9">
    <source>
        <dbReference type="Proteomes" id="UP000563050"/>
    </source>
</evidence>
<comment type="caution">
    <text evidence="8">The sequence shown here is derived from an EMBL/GenBank/DDBJ whole genome shotgun (WGS) entry which is preliminary data.</text>
</comment>
<dbReference type="EMBL" id="JACHXQ010000011">
    <property type="protein sequence ID" value="MBB3185296.1"/>
    <property type="molecule type" value="Genomic_DNA"/>
</dbReference>
<feature type="compositionally biased region" description="Basic and acidic residues" evidence="6">
    <location>
        <begin position="600"/>
        <end position="610"/>
    </location>
</feature>
<keyword evidence="3 7" id="KW-0812">Transmembrane</keyword>
<reference evidence="8 9" key="1">
    <citation type="submission" date="2020-08" db="EMBL/GenBank/DDBJ databases">
        <title>Genomic Encyclopedia of Type Strains, Phase III (KMG-III): the genomes of soil and plant-associated and newly described type strains.</title>
        <authorList>
            <person name="Whitman W."/>
        </authorList>
    </citation>
    <scope>NUCLEOTIDE SEQUENCE [LARGE SCALE GENOMIC DNA]</scope>
    <source>
        <strain evidence="8 9">CECT 7341</strain>
    </source>
</reference>
<dbReference type="Pfam" id="PF03706">
    <property type="entry name" value="LPG_synthase_TM"/>
    <property type="match status" value="1"/>
</dbReference>